<dbReference type="Pfam" id="PF00378">
    <property type="entry name" value="ECH_1"/>
    <property type="match status" value="1"/>
</dbReference>
<dbReference type="SUPFAM" id="SSF52096">
    <property type="entry name" value="ClpP/crotonase"/>
    <property type="match status" value="1"/>
</dbReference>
<dbReference type="Proteomes" id="UP001151081">
    <property type="component" value="Unassembled WGS sequence"/>
</dbReference>
<dbReference type="EMBL" id="JAGTJJ010000067">
    <property type="protein sequence ID" value="MDC3988211.1"/>
    <property type="molecule type" value="Genomic_DNA"/>
</dbReference>
<sequence length="263" mass="27594">MTTARAYGFLEVAAKENGALWITLKNPPKKNAIGPAMVNELLWALEDAANDDSVRSIVLTGAGDAFCAGGDFTQMSSSGPSAELPPKGDYADLLLALTRSPKPLVARVNGVAMGGGVGLVAACHFAVAARGIKLGTPEINRGLFPMMIMAVLARVVPQRRLLEMMLFGDKLEADEAAAIGLVGKAVDADGLDVEVARITAQIASKSPITVKLGLEAFAAQADLALENALPLLRERLGAVLSTDDAREGLMAFLEKRTPKWTGK</sequence>
<dbReference type="GO" id="GO:0003824">
    <property type="term" value="F:catalytic activity"/>
    <property type="evidence" value="ECO:0007669"/>
    <property type="project" value="UniProtKB-ARBA"/>
</dbReference>
<protein>
    <submittedName>
        <fullName evidence="2">Enoyl-CoA hydratase/isomerase family protein</fullName>
    </submittedName>
</protein>
<dbReference type="InterPro" id="IPR051683">
    <property type="entry name" value="Enoyl-CoA_Hydratase/Isomerase"/>
</dbReference>
<dbReference type="AlphaFoldDB" id="A0A9X3XHG5"/>
<dbReference type="RefSeq" id="WP_272422675.1">
    <property type="nucleotide sequence ID" value="NZ_JAGTJJ010000067.1"/>
</dbReference>
<evidence type="ECO:0000313" key="2">
    <source>
        <dbReference type="EMBL" id="MDC3988211.1"/>
    </source>
</evidence>
<proteinExistence type="inferred from homology"/>
<name>A0A9X3XHG5_9BACT</name>
<evidence type="ECO:0000313" key="3">
    <source>
        <dbReference type="Proteomes" id="UP001151081"/>
    </source>
</evidence>
<evidence type="ECO:0000256" key="1">
    <source>
        <dbReference type="ARBA" id="ARBA00005254"/>
    </source>
</evidence>
<gene>
    <name evidence="2" type="ORF">KEG57_47525</name>
</gene>
<dbReference type="Gene3D" id="3.90.226.10">
    <property type="entry name" value="2-enoyl-CoA Hydratase, Chain A, domain 1"/>
    <property type="match status" value="1"/>
</dbReference>
<dbReference type="Gene3D" id="1.10.12.10">
    <property type="entry name" value="Lyase 2-enoyl-coa Hydratase, Chain A, domain 2"/>
    <property type="match status" value="1"/>
</dbReference>
<dbReference type="CDD" id="cd06558">
    <property type="entry name" value="crotonase-like"/>
    <property type="match status" value="1"/>
</dbReference>
<organism evidence="2 3">
    <name type="scientific">Polyangium jinanense</name>
    <dbReference type="NCBI Taxonomy" id="2829994"/>
    <lineage>
        <taxon>Bacteria</taxon>
        <taxon>Pseudomonadati</taxon>
        <taxon>Myxococcota</taxon>
        <taxon>Polyangia</taxon>
        <taxon>Polyangiales</taxon>
        <taxon>Polyangiaceae</taxon>
        <taxon>Polyangium</taxon>
    </lineage>
</organism>
<keyword evidence="3" id="KW-1185">Reference proteome</keyword>
<comment type="caution">
    <text evidence="2">The sequence shown here is derived from an EMBL/GenBank/DDBJ whole genome shotgun (WGS) entry which is preliminary data.</text>
</comment>
<dbReference type="InterPro" id="IPR001753">
    <property type="entry name" value="Enoyl-CoA_hydra/iso"/>
</dbReference>
<comment type="similarity">
    <text evidence="1">Belongs to the enoyl-CoA hydratase/isomerase family.</text>
</comment>
<dbReference type="InterPro" id="IPR029045">
    <property type="entry name" value="ClpP/crotonase-like_dom_sf"/>
</dbReference>
<dbReference type="InterPro" id="IPR014748">
    <property type="entry name" value="Enoyl-CoA_hydra_C"/>
</dbReference>
<dbReference type="PANTHER" id="PTHR42964:SF1">
    <property type="entry name" value="POLYKETIDE BIOSYNTHESIS ENOYL-COA HYDRATASE PKSH-RELATED"/>
    <property type="match status" value="1"/>
</dbReference>
<dbReference type="PANTHER" id="PTHR42964">
    <property type="entry name" value="ENOYL-COA HYDRATASE"/>
    <property type="match status" value="1"/>
</dbReference>
<reference evidence="2 3" key="1">
    <citation type="submission" date="2021-04" db="EMBL/GenBank/DDBJ databases">
        <title>Genome analysis of Polyangium sp.</title>
        <authorList>
            <person name="Li Y."/>
            <person name="Wang J."/>
        </authorList>
    </citation>
    <scope>NUCLEOTIDE SEQUENCE [LARGE SCALE GENOMIC DNA]</scope>
    <source>
        <strain evidence="2 3">SDU14</strain>
    </source>
</reference>
<accession>A0A9X3XHG5</accession>